<dbReference type="SUPFAM" id="SSF53474">
    <property type="entry name" value="alpha/beta-Hydrolases"/>
    <property type="match status" value="1"/>
</dbReference>
<evidence type="ECO:0000313" key="1">
    <source>
        <dbReference type="EMBL" id="HED30664.1"/>
    </source>
</evidence>
<comment type="caution">
    <text evidence="1">The sequence shown here is derived from an EMBL/GenBank/DDBJ whole genome shotgun (WGS) entry which is preliminary data.</text>
</comment>
<organism evidence="1">
    <name type="scientific">Prosthecochloris aestuarii</name>
    <dbReference type="NCBI Taxonomy" id="1102"/>
    <lineage>
        <taxon>Bacteria</taxon>
        <taxon>Pseudomonadati</taxon>
        <taxon>Chlorobiota</taxon>
        <taxon>Chlorobiia</taxon>
        <taxon>Chlorobiales</taxon>
        <taxon>Chlorobiaceae</taxon>
        <taxon>Prosthecochloris</taxon>
    </lineage>
</organism>
<protein>
    <submittedName>
        <fullName evidence="1">Alpha/beta hydrolase</fullName>
    </submittedName>
</protein>
<dbReference type="GO" id="GO:0016787">
    <property type="term" value="F:hydrolase activity"/>
    <property type="evidence" value="ECO:0007669"/>
    <property type="project" value="UniProtKB-KW"/>
</dbReference>
<dbReference type="EMBL" id="DSBW01000072">
    <property type="protein sequence ID" value="HED30664.1"/>
    <property type="molecule type" value="Genomic_DNA"/>
</dbReference>
<dbReference type="AlphaFoldDB" id="A0A831SRY2"/>
<dbReference type="InterPro" id="IPR029058">
    <property type="entry name" value="AB_hydrolase_fold"/>
</dbReference>
<gene>
    <name evidence="1" type="ORF">ENN50_03020</name>
</gene>
<reference evidence="1" key="1">
    <citation type="journal article" date="2020" name="mSystems">
        <title>Genome- and Community-Level Interaction Insights into Carbon Utilization and Element Cycling Functions of Hydrothermarchaeota in Hydrothermal Sediment.</title>
        <authorList>
            <person name="Zhou Z."/>
            <person name="Liu Y."/>
            <person name="Xu W."/>
            <person name="Pan J."/>
            <person name="Luo Z.H."/>
            <person name="Li M."/>
        </authorList>
    </citation>
    <scope>NUCLEOTIDE SEQUENCE [LARGE SCALE GENOMIC DNA]</scope>
    <source>
        <strain evidence="1">SpSt-1181</strain>
    </source>
</reference>
<feature type="non-terminal residue" evidence="1">
    <location>
        <position position="101"/>
    </location>
</feature>
<accession>A0A831SRY2</accession>
<proteinExistence type="predicted"/>
<name>A0A831SRY2_PROAE</name>
<sequence>MKTYLPVVLLFIAAWLILTPQGIGSLGSRPDPATSYREALERISSMKPSSEADIFPVCRTHLMTHGHTTATAFILVHGYTSCPEAFRELGNLLYRQGNNVL</sequence>
<dbReference type="Proteomes" id="UP000886335">
    <property type="component" value="Unassembled WGS sequence"/>
</dbReference>
<keyword evidence="1" id="KW-0378">Hydrolase</keyword>